<dbReference type="AlphaFoldDB" id="A0A225SPE0"/>
<feature type="signal peptide" evidence="1">
    <location>
        <begin position="1"/>
        <end position="28"/>
    </location>
</feature>
<evidence type="ECO:0008006" key="4">
    <source>
        <dbReference type="Google" id="ProtNLM"/>
    </source>
</evidence>
<name>A0A225SPE0_9BURK</name>
<dbReference type="PROSITE" id="PS51257">
    <property type="entry name" value="PROKAR_LIPOPROTEIN"/>
    <property type="match status" value="1"/>
</dbReference>
<feature type="chain" id="PRO_5013257114" description="Lipoprotein" evidence="1">
    <location>
        <begin position="29"/>
        <end position="108"/>
    </location>
</feature>
<organism evidence="2 3">
    <name type="scientific">Herbaspirillum aquaticum</name>
    <dbReference type="NCBI Taxonomy" id="568783"/>
    <lineage>
        <taxon>Bacteria</taxon>
        <taxon>Pseudomonadati</taxon>
        <taxon>Pseudomonadota</taxon>
        <taxon>Betaproteobacteria</taxon>
        <taxon>Burkholderiales</taxon>
        <taxon>Oxalobacteraceae</taxon>
        <taxon>Herbaspirillum</taxon>
    </lineage>
</organism>
<evidence type="ECO:0000313" key="2">
    <source>
        <dbReference type="EMBL" id="OWY32615.1"/>
    </source>
</evidence>
<reference evidence="2 3" key="1">
    <citation type="journal article" date="2010" name="Int. J. Syst. Evol. Microbiol.">
        <title>Reclassification of Herbaspirillum putei as a later heterotypic synonym of Herbaspirillum huttiense, with the description of H. huttiense subsp. huttiense subsp. nov. and H. huttiense subsp. putei subsp. nov., comb. nov., and description of Herbaspirillum aquaticum sp. nov.</title>
        <authorList>
            <person name="Dobritsa A.P."/>
            <person name="Reddy M.C."/>
            <person name="Samadpour M."/>
        </authorList>
    </citation>
    <scope>NUCLEOTIDE SEQUENCE [LARGE SCALE GENOMIC DNA]</scope>
    <source>
        <strain evidence="2 3">IEH 4430</strain>
    </source>
</reference>
<dbReference type="Proteomes" id="UP000214747">
    <property type="component" value="Unassembled WGS sequence"/>
</dbReference>
<dbReference type="RefSeq" id="WP_088756921.1">
    <property type="nucleotide sequence ID" value="NZ_NJGV01000024.1"/>
</dbReference>
<dbReference type="EMBL" id="NJGV01000024">
    <property type="protein sequence ID" value="OWY32615.1"/>
    <property type="molecule type" value="Genomic_DNA"/>
</dbReference>
<comment type="caution">
    <text evidence="2">The sequence shown here is derived from an EMBL/GenBank/DDBJ whole genome shotgun (WGS) entry which is preliminary data.</text>
</comment>
<accession>A0A225SPE0</accession>
<keyword evidence="3" id="KW-1185">Reference proteome</keyword>
<keyword evidence="1" id="KW-0732">Signal</keyword>
<evidence type="ECO:0000256" key="1">
    <source>
        <dbReference type="SAM" id="SignalP"/>
    </source>
</evidence>
<sequence length="108" mass="11665">MRTQLHHHRRRGSLVAACLGAAALGGCANFSEVSAGRDDLYTVSATGVSYTMSIPALTSAAREKATAFCGKQQMQADLRQLIRGWRPMQVELIFRCQPAGTSLQALLD</sequence>
<proteinExistence type="predicted"/>
<evidence type="ECO:0000313" key="3">
    <source>
        <dbReference type="Proteomes" id="UP000214747"/>
    </source>
</evidence>
<protein>
    <recommendedName>
        <fullName evidence="4">Lipoprotein</fullName>
    </recommendedName>
</protein>
<gene>
    <name evidence="2" type="ORF">CEJ45_20450</name>
</gene>